<evidence type="ECO:0000313" key="5">
    <source>
        <dbReference type="EMBL" id="KUG24776.1"/>
    </source>
</evidence>
<dbReference type="PANTHER" id="PTHR33154">
    <property type="entry name" value="TRANSCRIPTIONAL REGULATOR, ARSR FAMILY"/>
    <property type="match status" value="1"/>
</dbReference>
<dbReference type="CDD" id="cd00090">
    <property type="entry name" value="HTH_ARSR"/>
    <property type="match status" value="1"/>
</dbReference>
<comment type="caution">
    <text evidence="5">The sequence shown here is derived from an EMBL/GenBank/DDBJ whole genome shotgun (WGS) entry which is preliminary data.</text>
</comment>
<dbReference type="SUPFAM" id="SSF46785">
    <property type="entry name" value="Winged helix' DNA-binding domain"/>
    <property type="match status" value="1"/>
</dbReference>
<keyword evidence="3" id="KW-0804">Transcription</keyword>
<dbReference type="InterPro" id="IPR011991">
    <property type="entry name" value="ArsR-like_HTH"/>
</dbReference>
<evidence type="ECO:0000256" key="2">
    <source>
        <dbReference type="ARBA" id="ARBA00023125"/>
    </source>
</evidence>
<evidence type="ECO:0000256" key="3">
    <source>
        <dbReference type="ARBA" id="ARBA00023163"/>
    </source>
</evidence>
<evidence type="ECO:0000259" key="4">
    <source>
        <dbReference type="PROSITE" id="PS50987"/>
    </source>
</evidence>
<organism evidence="5">
    <name type="scientific">hydrocarbon metagenome</name>
    <dbReference type="NCBI Taxonomy" id="938273"/>
    <lineage>
        <taxon>unclassified sequences</taxon>
        <taxon>metagenomes</taxon>
        <taxon>ecological metagenomes</taxon>
    </lineage>
</organism>
<dbReference type="GO" id="GO:0003700">
    <property type="term" value="F:DNA-binding transcription factor activity"/>
    <property type="evidence" value="ECO:0007669"/>
    <property type="project" value="InterPro"/>
</dbReference>
<dbReference type="PRINTS" id="PR00778">
    <property type="entry name" value="HTHARSR"/>
</dbReference>
<dbReference type="InterPro" id="IPR051081">
    <property type="entry name" value="HTH_MetalResp_TranReg"/>
</dbReference>
<protein>
    <submittedName>
        <fullName evidence="5">Arsenical resistance operon repressor</fullName>
    </submittedName>
</protein>
<evidence type="ECO:0000256" key="1">
    <source>
        <dbReference type="ARBA" id="ARBA00023015"/>
    </source>
</evidence>
<dbReference type="InterPro" id="IPR001845">
    <property type="entry name" value="HTH_ArsR_DNA-bd_dom"/>
</dbReference>
<dbReference type="InterPro" id="IPR036390">
    <property type="entry name" value="WH_DNA-bd_sf"/>
</dbReference>
<dbReference type="Pfam" id="PF01022">
    <property type="entry name" value="HTH_5"/>
    <property type="match status" value="1"/>
</dbReference>
<dbReference type="EMBL" id="LNQE01000819">
    <property type="protein sequence ID" value="KUG24776.1"/>
    <property type="molecule type" value="Genomic_DNA"/>
</dbReference>
<sequence>MKEKTKLFKALSDPNRLRILKMLQSKHLCVCEITSVLNLATSTVSKHLSILRDSGFIIEEKDGKWVNFQINPTPSDKRVSAMLSSLDFWIADDKIITADREKVKNVDRYQVCSN</sequence>
<dbReference type="PROSITE" id="PS50987">
    <property type="entry name" value="HTH_ARSR_2"/>
    <property type="match status" value="1"/>
</dbReference>
<dbReference type="InterPro" id="IPR036388">
    <property type="entry name" value="WH-like_DNA-bd_sf"/>
</dbReference>
<dbReference type="Gene3D" id="1.10.10.10">
    <property type="entry name" value="Winged helix-like DNA-binding domain superfamily/Winged helix DNA-binding domain"/>
    <property type="match status" value="1"/>
</dbReference>
<reference evidence="5" key="1">
    <citation type="journal article" date="2015" name="Proc. Natl. Acad. Sci. U.S.A.">
        <title>Networks of energetic and metabolic interactions define dynamics in microbial communities.</title>
        <authorList>
            <person name="Embree M."/>
            <person name="Liu J.K."/>
            <person name="Al-Bassam M.M."/>
            <person name="Zengler K."/>
        </authorList>
    </citation>
    <scope>NUCLEOTIDE SEQUENCE</scope>
</reference>
<dbReference type="NCBIfam" id="NF033788">
    <property type="entry name" value="HTH_metalloreg"/>
    <property type="match status" value="1"/>
</dbReference>
<proteinExistence type="predicted"/>
<dbReference type="AlphaFoldDB" id="A0A0W8FV15"/>
<keyword evidence="1" id="KW-0805">Transcription regulation</keyword>
<keyword evidence="2" id="KW-0238">DNA-binding</keyword>
<feature type="domain" description="HTH arsR-type" evidence="4">
    <location>
        <begin position="1"/>
        <end position="94"/>
    </location>
</feature>
<dbReference type="SMART" id="SM00418">
    <property type="entry name" value="HTH_ARSR"/>
    <property type="match status" value="1"/>
</dbReference>
<accession>A0A0W8FV15</accession>
<dbReference type="PANTHER" id="PTHR33154:SF18">
    <property type="entry name" value="ARSENICAL RESISTANCE OPERON REPRESSOR"/>
    <property type="match status" value="1"/>
</dbReference>
<dbReference type="GO" id="GO:0003677">
    <property type="term" value="F:DNA binding"/>
    <property type="evidence" value="ECO:0007669"/>
    <property type="project" value="UniProtKB-KW"/>
</dbReference>
<name>A0A0W8FV15_9ZZZZ</name>
<gene>
    <name evidence="5" type="ORF">ASZ90_005412</name>
</gene>